<name>A0A2A6D2T2_PRIPA</name>
<dbReference type="GO" id="GO:0006749">
    <property type="term" value="P:glutathione metabolic process"/>
    <property type="evidence" value="ECO:0000318"/>
    <property type="project" value="GO_Central"/>
</dbReference>
<feature type="domain" description="GST C-terminal" evidence="6">
    <location>
        <begin position="74"/>
        <end position="201"/>
    </location>
</feature>
<dbReference type="InterPro" id="IPR050213">
    <property type="entry name" value="GST_superfamily"/>
</dbReference>
<dbReference type="OrthoDB" id="414243at2759"/>
<dbReference type="GO" id="GO:0005737">
    <property type="term" value="C:cytoplasm"/>
    <property type="evidence" value="ECO:0007669"/>
    <property type="project" value="UniProtKB-ARBA"/>
</dbReference>
<evidence type="ECO:0000256" key="5">
    <source>
        <dbReference type="ARBA" id="ARBA00078118"/>
    </source>
</evidence>
<protein>
    <recommendedName>
        <fullName evidence="1">glutathione transferase</fullName>
        <ecNumber evidence="1">2.5.1.18</ecNumber>
    </recommendedName>
    <alternativeName>
        <fullName evidence="5">GST class-sigma</fullName>
    </alternativeName>
</protein>
<evidence type="ECO:0000313" key="7">
    <source>
        <dbReference type="EnsemblMetazoa" id="PPA42430.1"/>
    </source>
</evidence>
<evidence type="ECO:0000256" key="2">
    <source>
        <dbReference type="ARBA" id="ARBA00022679"/>
    </source>
</evidence>
<keyword evidence="2" id="KW-0808">Transferase</keyword>
<comment type="similarity">
    <text evidence="3">Belongs to the GST superfamily. Sigma family.</text>
</comment>
<evidence type="ECO:0000256" key="3">
    <source>
        <dbReference type="ARBA" id="ARBA00038317"/>
    </source>
</evidence>
<reference evidence="8" key="1">
    <citation type="journal article" date="2008" name="Nat. Genet.">
        <title>The Pristionchus pacificus genome provides a unique perspective on nematode lifestyle and parasitism.</title>
        <authorList>
            <person name="Dieterich C."/>
            <person name="Clifton S.W."/>
            <person name="Schuster L.N."/>
            <person name="Chinwalla A."/>
            <person name="Delehaunty K."/>
            <person name="Dinkelacker I."/>
            <person name="Fulton L."/>
            <person name="Fulton R."/>
            <person name="Godfrey J."/>
            <person name="Minx P."/>
            <person name="Mitreva M."/>
            <person name="Roeseler W."/>
            <person name="Tian H."/>
            <person name="Witte H."/>
            <person name="Yang S.P."/>
            <person name="Wilson R.K."/>
            <person name="Sommer R.J."/>
        </authorList>
    </citation>
    <scope>NUCLEOTIDE SEQUENCE [LARGE SCALE GENOMIC DNA]</scope>
    <source>
        <strain evidence="8">PS312</strain>
    </source>
</reference>
<dbReference type="EnsemblMetazoa" id="PPA42430.1">
    <property type="protein sequence ID" value="PPA42430.1"/>
    <property type="gene ID" value="WBGene00280799"/>
</dbReference>
<proteinExistence type="inferred from homology"/>
<organism evidence="7 8">
    <name type="scientific">Pristionchus pacificus</name>
    <name type="common">Parasitic nematode worm</name>
    <dbReference type="NCBI Taxonomy" id="54126"/>
    <lineage>
        <taxon>Eukaryota</taxon>
        <taxon>Metazoa</taxon>
        <taxon>Ecdysozoa</taxon>
        <taxon>Nematoda</taxon>
        <taxon>Chromadorea</taxon>
        <taxon>Rhabditida</taxon>
        <taxon>Rhabditina</taxon>
        <taxon>Diplogasteromorpha</taxon>
        <taxon>Diplogasteroidea</taxon>
        <taxon>Neodiplogasteridae</taxon>
        <taxon>Pristionchus</taxon>
    </lineage>
</organism>
<dbReference type="CDD" id="cd03192">
    <property type="entry name" value="GST_C_Sigma_like"/>
    <property type="match status" value="1"/>
</dbReference>
<evidence type="ECO:0000259" key="6">
    <source>
        <dbReference type="PROSITE" id="PS50405"/>
    </source>
</evidence>
<dbReference type="InterPro" id="IPR036282">
    <property type="entry name" value="Glutathione-S-Trfase_C_sf"/>
</dbReference>
<dbReference type="Gene3D" id="1.20.1050.10">
    <property type="match status" value="1"/>
</dbReference>
<dbReference type="PANTHER" id="PTHR11571">
    <property type="entry name" value="GLUTATHIONE S-TRANSFERASE"/>
    <property type="match status" value="1"/>
</dbReference>
<evidence type="ECO:0000256" key="4">
    <source>
        <dbReference type="ARBA" id="ARBA00047960"/>
    </source>
</evidence>
<dbReference type="FunFam" id="1.20.1050.10:FF:000031">
    <property type="entry name" value="Glutathione S-Transferase"/>
    <property type="match status" value="1"/>
</dbReference>
<evidence type="ECO:0000313" key="8">
    <source>
        <dbReference type="Proteomes" id="UP000005239"/>
    </source>
</evidence>
<dbReference type="InterPro" id="IPR004046">
    <property type="entry name" value="GST_C"/>
</dbReference>
<gene>
    <name evidence="7" type="primary">WBGene00280799</name>
</gene>
<evidence type="ECO:0000256" key="1">
    <source>
        <dbReference type="ARBA" id="ARBA00012452"/>
    </source>
</evidence>
<accession>A0A2A6D2T2</accession>
<reference evidence="7" key="2">
    <citation type="submission" date="2022-06" db="UniProtKB">
        <authorList>
            <consortium name="EnsemblMetazoa"/>
        </authorList>
    </citation>
    <scope>IDENTIFICATION</scope>
    <source>
        <strain evidence="7">PS312</strain>
    </source>
</reference>
<sequence length="201" mass="22515">MCTARAGSYAIAHLSRCKCSNERGNERRRGLVERRRTGSFRFWNLEAKSSGNPTQTIASSPTDFGAADPVSINEQAIQASIDSLAHQFKDYLYKAEPAIRVLLEFEKGDSAKVIKEVAIPERDKFFPVLEKTAKGNSKNGGYFVGDSLTWVDLLIVDTVTTLLRCMKGHLDGFPAVLKTVNRINATPELKKWFKKRHDTSY</sequence>
<dbReference type="InterPro" id="IPR010987">
    <property type="entry name" value="Glutathione-S-Trfase_C-like"/>
</dbReference>
<dbReference type="GO" id="GO:0004364">
    <property type="term" value="F:glutathione transferase activity"/>
    <property type="evidence" value="ECO:0000318"/>
    <property type="project" value="GO_Central"/>
</dbReference>
<dbReference type="Proteomes" id="UP000005239">
    <property type="component" value="Unassembled WGS sequence"/>
</dbReference>
<comment type="catalytic activity">
    <reaction evidence="4">
        <text>RX + glutathione = an S-substituted glutathione + a halide anion + H(+)</text>
        <dbReference type="Rhea" id="RHEA:16437"/>
        <dbReference type="ChEBI" id="CHEBI:15378"/>
        <dbReference type="ChEBI" id="CHEBI:16042"/>
        <dbReference type="ChEBI" id="CHEBI:17792"/>
        <dbReference type="ChEBI" id="CHEBI:57925"/>
        <dbReference type="ChEBI" id="CHEBI:90779"/>
        <dbReference type="EC" id="2.5.1.18"/>
    </reaction>
</comment>
<keyword evidence="8" id="KW-1185">Reference proteome</keyword>
<dbReference type="AlphaFoldDB" id="A0A2A6D2T2"/>
<dbReference type="EC" id="2.5.1.18" evidence="1"/>
<dbReference type="PROSITE" id="PS50405">
    <property type="entry name" value="GST_CTER"/>
    <property type="match status" value="1"/>
</dbReference>
<dbReference type="SUPFAM" id="SSF47616">
    <property type="entry name" value="GST C-terminal domain-like"/>
    <property type="match status" value="1"/>
</dbReference>
<accession>A0A8R1V013</accession>
<dbReference type="PANTHER" id="PTHR11571:SF224">
    <property type="entry name" value="HEMATOPOIETIC PROSTAGLANDIN D SYNTHASE"/>
    <property type="match status" value="1"/>
</dbReference>
<dbReference type="Pfam" id="PF14497">
    <property type="entry name" value="GST_C_3"/>
    <property type="match status" value="1"/>
</dbReference>